<dbReference type="Proteomes" id="UP000299102">
    <property type="component" value="Unassembled WGS sequence"/>
</dbReference>
<dbReference type="EMBL" id="BGZK01001048">
    <property type="protein sequence ID" value="GBP69646.1"/>
    <property type="molecule type" value="Genomic_DNA"/>
</dbReference>
<gene>
    <name evidence="1" type="ORF">EVAR_49898_1</name>
</gene>
<sequence>MSNVALLIRQDARAITRAVSSPAAPRRAELPSATRRRCQRLASLIAGQEYPQSIPPSLFRVALAYQRVAIGFDE</sequence>
<name>A0A4C1Y192_EUMVA</name>
<reference evidence="1 2" key="1">
    <citation type="journal article" date="2019" name="Commun. Biol.">
        <title>The bagworm genome reveals a unique fibroin gene that provides high tensile strength.</title>
        <authorList>
            <person name="Kono N."/>
            <person name="Nakamura H."/>
            <person name="Ohtoshi R."/>
            <person name="Tomita M."/>
            <person name="Numata K."/>
            <person name="Arakawa K."/>
        </authorList>
    </citation>
    <scope>NUCLEOTIDE SEQUENCE [LARGE SCALE GENOMIC DNA]</scope>
</reference>
<organism evidence="1 2">
    <name type="scientific">Eumeta variegata</name>
    <name type="common">Bagworm moth</name>
    <name type="synonym">Eumeta japonica</name>
    <dbReference type="NCBI Taxonomy" id="151549"/>
    <lineage>
        <taxon>Eukaryota</taxon>
        <taxon>Metazoa</taxon>
        <taxon>Ecdysozoa</taxon>
        <taxon>Arthropoda</taxon>
        <taxon>Hexapoda</taxon>
        <taxon>Insecta</taxon>
        <taxon>Pterygota</taxon>
        <taxon>Neoptera</taxon>
        <taxon>Endopterygota</taxon>
        <taxon>Lepidoptera</taxon>
        <taxon>Glossata</taxon>
        <taxon>Ditrysia</taxon>
        <taxon>Tineoidea</taxon>
        <taxon>Psychidae</taxon>
        <taxon>Oiketicinae</taxon>
        <taxon>Eumeta</taxon>
    </lineage>
</organism>
<evidence type="ECO:0000313" key="2">
    <source>
        <dbReference type="Proteomes" id="UP000299102"/>
    </source>
</evidence>
<evidence type="ECO:0000313" key="1">
    <source>
        <dbReference type="EMBL" id="GBP69646.1"/>
    </source>
</evidence>
<keyword evidence="2" id="KW-1185">Reference proteome</keyword>
<comment type="caution">
    <text evidence="1">The sequence shown here is derived from an EMBL/GenBank/DDBJ whole genome shotgun (WGS) entry which is preliminary data.</text>
</comment>
<accession>A0A4C1Y192</accession>
<protein>
    <submittedName>
        <fullName evidence="1">Uncharacterized protein</fullName>
    </submittedName>
</protein>
<proteinExistence type="predicted"/>
<dbReference type="AlphaFoldDB" id="A0A4C1Y192"/>